<organism evidence="1 2">
    <name type="scientific">Rotaria magnacalcarata</name>
    <dbReference type="NCBI Taxonomy" id="392030"/>
    <lineage>
        <taxon>Eukaryota</taxon>
        <taxon>Metazoa</taxon>
        <taxon>Spiralia</taxon>
        <taxon>Gnathifera</taxon>
        <taxon>Rotifera</taxon>
        <taxon>Eurotatoria</taxon>
        <taxon>Bdelloidea</taxon>
        <taxon>Philodinida</taxon>
        <taxon>Philodinidae</taxon>
        <taxon>Rotaria</taxon>
    </lineage>
</organism>
<dbReference type="PANTHER" id="PTHR31362">
    <property type="entry name" value="GLYCOSYLTRANSFERASE STELLO1-RELATED"/>
    <property type="match status" value="1"/>
</dbReference>
<reference evidence="1" key="1">
    <citation type="submission" date="2021-02" db="EMBL/GenBank/DDBJ databases">
        <authorList>
            <person name="Nowell W R."/>
        </authorList>
    </citation>
    <scope>NUCLEOTIDE SEQUENCE</scope>
</reference>
<sequence length="283" mass="32946">MKYMNRPDWEHNDIVLVVHFNSPLYEYLLLLATYRDIFPLVVFTGPKSHPDVIHCPEGSWGQQSHQCLSRAILLYPNHNGYLFCHFDLLPIFYNLEINNLQAIWIPTITHVKPENANSSWWIQSVGKNALNKTFSELKANSKNNTLYARYMYTYQNHSNKKLSISYSDIFYLPHRFVDDWLLLTTVFTRHKVYHDFAFATITQMIVPGELSKNVVSLLGISWVGYGPAKRLALNPSLTYMHRIDLRLASEKYIIKVVVQRSQLPNEDLFSLQQRSCNESAKVC</sequence>
<protein>
    <recommendedName>
        <fullName evidence="3">Glycosyltransferase</fullName>
    </recommendedName>
</protein>
<accession>A0A815KMK2</accession>
<dbReference type="OrthoDB" id="5945766at2759"/>
<comment type="caution">
    <text evidence="1">The sequence shown here is derived from an EMBL/GenBank/DDBJ whole genome shotgun (WGS) entry which is preliminary data.</text>
</comment>
<dbReference type="PANTHER" id="PTHR31362:SF0">
    <property type="entry name" value="EXOSTOSIN DOMAIN-CONTAINING PROTEIN-RELATED"/>
    <property type="match status" value="1"/>
</dbReference>
<dbReference type="InterPro" id="IPR005049">
    <property type="entry name" value="STL-like"/>
</dbReference>
<gene>
    <name evidence="1" type="ORF">KQP761_LOCUS9416</name>
</gene>
<proteinExistence type="predicted"/>
<dbReference type="Proteomes" id="UP000663834">
    <property type="component" value="Unassembled WGS sequence"/>
</dbReference>
<dbReference type="AlphaFoldDB" id="A0A815KMK2"/>
<name>A0A815KMK2_9BILA</name>
<evidence type="ECO:0008006" key="3">
    <source>
        <dbReference type="Google" id="ProtNLM"/>
    </source>
</evidence>
<evidence type="ECO:0000313" key="1">
    <source>
        <dbReference type="EMBL" id="CAF1395108.1"/>
    </source>
</evidence>
<dbReference type="EMBL" id="CAJNOW010003781">
    <property type="protein sequence ID" value="CAF1395108.1"/>
    <property type="molecule type" value="Genomic_DNA"/>
</dbReference>
<evidence type="ECO:0000313" key="2">
    <source>
        <dbReference type="Proteomes" id="UP000663834"/>
    </source>
</evidence>